<proteinExistence type="predicted"/>
<dbReference type="GO" id="GO:0008237">
    <property type="term" value="F:metallopeptidase activity"/>
    <property type="evidence" value="ECO:0007669"/>
    <property type="project" value="UniProtKB-KW"/>
</dbReference>
<accession>A0A4D7AYF4</accession>
<dbReference type="Proteomes" id="UP000298642">
    <property type="component" value="Chromosome"/>
</dbReference>
<dbReference type="GeneID" id="89523531"/>
<dbReference type="AlphaFoldDB" id="A0A4D7AYF4"/>
<dbReference type="PANTHER" id="PTHR42994:SF2">
    <property type="entry name" value="PEPTIDASE"/>
    <property type="match status" value="1"/>
</dbReference>
<sequence>MNKERLLQRFLQYVTCASETYQEREFCIMMEEELTSLGLHWERQEIGEMFGSNGWNLHAILPGTGAPLLLCAHMDTVAPGYGISPILRDGVIYSDGTTILGSDDKAGIAAAMEAVQTIVEKGLPHRPIEFLLTICEENGILGSKYADYSKIISKEAIVLDNEDVGHLVNQAAAYMKIHFSIQGKSAHAGVSPEKGIHALKAVAECISGIECGRVSEISVVNVANLLCPGQTNIVPEKADFDVEVRSYEEEELQSIVQNICGHVEKVCQAWGAKFCKTENRVSNAFCIPVTAPIIEKTCEAMRSIGITPVIEQTLGGSDITWLVENGLAAINIGVGMQEVHGCKEHILFEDMISTTEVLLRVLTT</sequence>
<feature type="domain" description="Peptidase M20 dimerisation" evidence="7">
    <location>
        <begin position="175"/>
        <end position="267"/>
    </location>
</feature>
<keyword evidence="2" id="KW-0645">Protease</keyword>
<dbReference type="InterPro" id="IPR036264">
    <property type="entry name" value="Bact_exopeptidase_dim_dom"/>
</dbReference>
<dbReference type="InterPro" id="IPR011650">
    <property type="entry name" value="Peptidase_M20_dimer"/>
</dbReference>
<dbReference type="InterPro" id="IPR001261">
    <property type="entry name" value="ArgE/DapE_CS"/>
</dbReference>
<evidence type="ECO:0000256" key="5">
    <source>
        <dbReference type="ARBA" id="ARBA00022833"/>
    </source>
</evidence>
<keyword evidence="3" id="KW-0479">Metal-binding</keyword>
<evidence type="ECO:0000256" key="4">
    <source>
        <dbReference type="ARBA" id="ARBA00022801"/>
    </source>
</evidence>
<dbReference type="KEGG" id="obj:EIO64_08825"/>
<keyword evidence="5" id="KW-0862">Zinc</keyword>
<keyword evidence="6" id="KW-0482">Metalloprotease</keyword>
<evidence type="ECO:0000256" key="6">
    <source>
        <dbReference type="ARBA" id="ARBA00023049"/>
    </source>
</evidence>
<evidence type="ECO:0000313" key="9">
    <source>
        <dbReference type="Proteomes" id="UP000298642"/>
    </source>
</evidence>
<dbReference type="PROSITE" id="PS00758">
    <property type="entry name" value="ARGE_DAPE_CPG2_1"/>
    <property type="match status" value="1"/>
</dbReference>
<dbReference type="SUPFAM" id="SSF53187">
    <property type="entry name" value="Zn-dependent exopeptidases"/>
    <property type="match status" value="1"/>
</dbReference>
<dbReference type="Pfam" id="PF07687">
    <property type="entry name" value="M20_dimer"/>
    <property type="match status" value="1"/>
</dbReference>
<dbReference type="InterPro" id="IPR002933">
    <property type="entry name" value="Peptidase_M20"/>
</dbReference>
<dbReference type="RefSeq" id="WP_119311757.1">
    <property type="nucleotide sequence ID" value="NZ_CP034413.3"/>
</dbReference>
<reference evidence="9" key="1">
    <citation type="submission" date="2018-12" db="EMBL/GenBank/DDBJ databases">
        <title>Dusodibacter welbiota gen. nov., sp. nov., isolated from human faeces and emended description of the Oscillibacter genus.</title>
        <authorList>
            <person name="Le Roy T."/>
            <person name="Van der Smissen P."/>
            <person name="Delzenne N."/>
            <person name="Muccioli G."/>
            <person name="Collet J.F."/>
            <person name="Cani P.D."/>
        </authorList>
    </citation>
    <scope>NUCLEOTIDE SEQUENCE [LARGE SCALE GENOMIC DNA]</scope>
    <source>
        <strain evidence="9">J115</strain>
    </source>
</reference>
<dbReference type="PANTHER" id="PTHR42994">
    <property type="entry name" value="PEPTIDASE T"/>
    <property type="match status" value="1"/>
</dbReference>
<dbReference type="GO" id="GO:0006508">
    <property type="term" value="P:proteolysis"/>
    <property type="evidence" value="ECO:0007669"/>
    <property type="project" value="UniProtKB-KW"/>
</dbReference>
<evidence type="ECO:0000313" key="8">
    <source>
        <dbReference type="EMBL" id="QCI59317.1"/>
    </source>
</evidence>
<dbReference type="EMBL" id="CP034413">
    <property type="protein sequence ID" value="QCI59317.1"/>
    <property type="molecule type" value="Genomic_DNA"/>
</dbReference>
<protein>
    <submittedName>
        <fullName evidence="8">M20/M25/M40 family metallo-hydrolase</fullName>
    </submittedName>
</protein>
<gene>
    <name evidence="8" type="ORF">EIO64_08825</name>
</gene>
<dbReference type="SUPFAM" id="SSF55031">
    <property type="entry name" value="Bacterial exopeptidase dimerisation domain"/>
    <property type="match status" value="1"/>
</dbReference>
<dbReference type="GO" id="GO:0046872">
    <property type="term" value="F:metal ion binding"/>
    <property type="evidence" value="ECO:0007669"/>
    <property type="project" value="UniProtKB-KW"/>
</dbReference>
<evidence type="ECO:0000256" key="3">
    <source>
        <dbReference type="ARBA" id="ARBA00022723"/>
    </source>
</evidence>
<dbReference type="Gene3D" id="3.40.630.10">
    <property type="entry name" value="Zn peptidases"/>
    <property type="match status" value="1"/>
</dbReference>
<dbReference type="Pfam" id="PF01546">
    <property type="entry name" value="Peptidase_M20"/>
    <property type="match status" value="1"/>
</dbReference>
<organism evidence="8 9">
    <name type="scientific">Dysosmobacter welbionis</name>
    <dbReference type="NCBI Taxonomy" id="2093857"/>
    <lineage>
        <taxon>Bacteria</taxon>
        <taxon>Bacillati</taxon>
        <taxon>Bacillota</taxon>
        <taxon>Clostridia</taxon>
        <taxon>Eubacteriales</taxon>
        <taxon>Oscillospiraceae</taxon>
        <taxon>Dysosmobacter</taxon>
    </lineage>
</organism>
<keyword evidence="4 8" id="KW-0378">Hydrolase</keyword>
<name>A0A4D7AYF4_9FIRM</name>
<keyword evidence="9" id="KW-1185">Reference proteome</keyword>
<evidence type="ECO:0000259" key="7">
    <source>
        <dbReference type="Pfam" id="PF07687"/>
    </source>
</evidence>
<evidence type="ECO:0000256" key="1">
    <source>
        <dbReference type="ARBA" id="ARBA00001947"/>
    </source>
</evidence>
<comment type="cofactor">
    <cofactor evidence="1">
        <name>Zn(2+)</name>
        <dbReference type="ChEBI" id="CHEBI:29105"/>
    </cofactor>
</comment>
<dbReference type="Gene3D" id="3.30.70.360">
    <property type="match status" value="1"/>
</dbReference>
<evidence type="ECO:0000256" key="2">
    <source>
        <dbReference type="ARBA" id="ARBA00022670"/>
    </source>
</evidence>